<sequence>MITTASGLFLRSPDGTGFHFDPGALCLELLCTGGPGGLARWESLHEPRDLADWLGRSRLGLRPDDVVVSAGELAAGRALRDALWRLARSAVRGDRPDPGDLAEVNRAAAAPPPAPRITADGTRAWALPVTGGQALSAVARDAVELLTGPSADRIRECGADNCQLVFVDTSRPGRRRWCSMERCGNRHKVRALRARRETEEKTAR</sequence>
<evidence type="ECO:0000259" key="1">
    <source>
        <dbReference type="Pfam" id="PF11706"/>
    </source>
</evidence>
<dbReference type="InterPro" id="IPR023286">
    <property type="entry name" value="ABATE_dom_sf"/>
</dbReference>
<feature type="domain" description="Zinc finger CGNR" evidence="1">
    <location>
        <begin position="153"/>
        <end position="196"/>
    </location>
</feature>
<comment type="caution">
    <text evidence="2">The sequence shown here is derived from an EMBL/GenBank/DDBJ whole genome shotgun (WGS) entry which is preliminary data.</text>
</comment>
<protein>
    <submittedName>
        <fullName evidence="2">CGNR zinc finger domain-containing protein</fullName>
    </submittedName>
</protein>
<dbReference type="Proteomes" id="UP001500879">
    <property type="component" value="Unassembled WGS sequence"/>
</dbReference>
<dbReference type="SUPFAM" id="SSF160904">
    <property type="entry name" value="Jann2411-like"/>
    <property type="match status" value="1"/>
</dbReference>
<dbReference type="PANTHER" id="PTHR35525:SF3">
    <property type="entry name" value="BLL6575 PROTEIN"/>
    <property type="match status" value="1"/>
</dbReference>
<reference evidence="3" key="1">
    <citation type="journal article" date="2019" name="Int. J. Syst. Evol. Microbiol.">
        <title>The Global Catalogue of Microorganisms (GCM) 10K type strain sequencing project: providing services to taxonomists for standard genome sequencing and annotation.</title>
        <authorList>
            <consortium name="The Broad Institute Genomics Platform"/>
            <consortium name="The Broad Institute Genome Sequencing Center for Infectious Disease"/>
            <person name="Wu L."/>
            <person name="Ma J."/>
        </authorList>
    </citation>
    <scope>NUCLEOTIDE SEQUENCE [LARGE SCALE GENOMIC DNA]</scope>
    <source>
        <strain evidence="3">JCM 4788</strain>
    </source>
</reference>
<accession>A0ABP3I8F3</accession>
<dbReference type="InterPro" id="IPR021005">
    <property type="entry name" value="Znf_CGNR"/>
</dbReference>
<dbReference type="InterPro" id="IPR010852">
    <property type="entry name" value="ABATE"/>
</dbReference>
<dbReference type="RefSeq" id="WP_344020901.1">
    <property type="nucleotide sequence ID" value="NZ_BAAABX010000012.1"/>
</dbReference>
<evidence type="ECO:0000313" key="2">
    <source>
        <dbReference type="EMBL" id="GAA0393825.1"/>
    </source>
</evidence>
<gene>
    <name evidence="2" type="ORF">GCM10010357_13310</name>
</gene>
<dbReference type="PANTHER" id="PTHR35525">
    <property type="entry name" value="BLL6575 PROTEIN"/>
    <property type="match status" value="1"/>
</dbReference>
<evidence type="ECO:0000313" key="3">
    <source>
        <dbReference type="Proteomes" id="UP001500879"/>
    </source>
</evidence>
<dbReference type="Gene3D" id="1.10.3300.10">
    <property type="entry name" value="Jann2411-like domain"/>
    <property type="match status" value="1"/>
</dbReference>
<dbReference type="Pfam" id="PF11706">
    <property type="entry name" value="zf-CGNR"/>
    <property type="match status" value="1"/>
</dbReference>
<proteinExistence type="predicted"/>
<dbReference type="EMBL" id="BAAABX010000012">
    <property type="protein sequence ID" value="GAA0393825.1"/>
    <property type="molecule type" value="Genomic_DNA"/>
</dbReference>
<organism evidence="2 3">
    <name type="scientific">Streptomyces luteireticuli</name>
    <dbReference type="NCBI Taxonomy" id="173858"/>
    <lineage>
        <taxon>Bacteria</taxon>
        <taxon>Bacillati</taxon>
        <taxon>Actinomycetota</taxon>
        <taxon>Actinomycetes</taxon>
        <taxon>Kitasatosporales</taxon>
        <taxon>Streptomycetaceae</taxon>
        <taxon>Streptomyces</taxon>
    </lineage>
</organism>
<keyword evidence="3" id="KW-1185">Reference proteome</keyword>
<dbReference type="Pfam" id="PF07336">
    <property type="entry name" value="ABATE"/>
    <property type="match status" value="1"/>
</dbReference>
<name>A0ABP3I8F3_9ACTN</name>